<dbReference type="GO" id="GO:0003677">
    <property type="term" value="F:DNA binding"/>
    <property type="evidence" value="ECO:0007669"/>
    <property type="project" value="InterPro"/>
</dbReference>
<dbReference type="PIRSF" id="PIRSF006092">
    <property type="entry name" value="GreA_GreB"/>
    <property type="match status" value="1"/>
</dbReference>
<dbReference type="Pfam" id="PF01272">
    <property type="entry name" value="GreA_GreB"/>
    <property type="match status" value="1"/>
</dbReference>
<dbReference type="GO" id="GO:0032784">
    <property type="term" value="P:regulation of DNA-templated transcription elongation"/>
    <property type="evidence" value="ECO:0007669"/>
    <property type="project" value="InterPro"/>
</dbReference>
<feature type="domain" description="Transcription elongation factor GreA/GreB C-terminal" evidence="2">
    <location>
        <begin position="77"/>
        <end position="149"/>
    </location>
</feature>
<reference evidence="3 6" key="2">
    <citation type="submission" date="2018-10" db="EMBL/GenBank/DDBJ databases">
        <title>Sequencing the genomes of 1000 actinobacteria strains.</title>
        <authorList>
            <person name="Klenk H.-P."/>
        </authorList>
    </citation>
    <scope>NUCLEOTIDE SEQUENCE [LARGE SCALE GENOMIC DNA]</scope>
    <source>
        <strain evidence="3 6">DSM 45119</strain>
    </source>
</reference>
<name>A0A1I5CQI3_9PSEU</name>
<keyword evidence="4" id="KW-0648">Protein biosynthesis</keyword>
<reference evidence="4 5" key="1">
    <citation type="submission" date="2016-10" db="EMBL/GenBank/DDBJ databases">
        <authorList>
            <person name="de Groot N.N."/>
        </authorList>
    </citation>
    <scope>NUCLEOTIDE SEQUENCE [LARGE SCALE GENOMIC DNA]</scope>
    <source>
        <strain evidence="4 5">CPCC 201259</strain>
    </source>
</reference>
<keyword evidence="6" id="KW-1185">Reference proteome</keyword>
<dbReference type="STRING" id="455193.SAMN05421805_107257"/>
<dbReference type="EMBL" id="RBXX01000002">
    <property type="protein sequence ID" value="RKT88783.1"/>
    <property type="molecule type" value="Genomic_DNA"/>
</dbReference>
<evidence type="ECO:0000259" key="2">
    <source>
        <dbReference type="Pfam" id="PF01272"/>
    </source>
</evidence>
<dbReference type="NCBIfam" id="NF004548">
    <property type="entry name" value="PRK05892.1"/>
    <property type="match status" value="1"/>
</dbReference>
<dbReference type="GO" id="GO:0070063">
    <property type="term" value="F:RNA polymerase binding"/>
    <property type="evidence" value="ECO:0007669"/>
    <property type="project" value="InterPro"/>
</dbReference>
<evidence type="ECO:0000313" key="4">
    <source>
        <dbReference type="EMBL" id="SFN89218.1"/>
    </source>
</evidence>
<dbReference type="Gene3D" id="3.10.50.30">
    <property type="entry name" value="Transcription elongation factor, GreA/GreB, C-terminal domain"/>
    <property type="match status" value="1"/>
</dbReference>
<dbReference type="Proteomes" id="UP000199398">
    <property type="component" value="Unassembled WGS sequence"/>
</dbReference>
<evidence type="ECO:0000313" key="6">
    <source>
        <dbReference type="Proteomes" id="UP000270697"/>
    </source>
</evidence>
<sequence length="155" mass="16564">MTEQLPERTRAELEAELTTLRERRRSLAAAMQKQESDVGDRGDEANALESGDDLIAVDERIATVTDLLAGGPERSPGRVPDGTRATLRFDDGTEQEVRAVAIPEEIAAGRQDITVTTDSPLGRALAGRRAGDTISYSTPAGEVRAHVVSLDVPGD</sequence>
<dbReference type="AlphaFoldDB" id="A0A1I5CQI3"/>
<organism evidence="4 5">
    <name type="scientific">Saccharopolyspora antimicrobica</name>
    <dbReference type="NCBI Taxonomy" id="455193"/>
    <lineage>
        <taxon>Bacteria</taxon>
        <taxon>Bacillati</taxon>
        <taxon>Actinomycetota</taxon>
        <taxon>Actinomycetes</taxon>
        <taxon>Pseudonocardiales</taxon>
        <taxon>Pseudonocardiaceae</taxon>
        <taxon>Saccharopolyspora</taxon>
    </lineage>
</organism>
<feature type="compositionally biased region" description="Basic and acidic residues" evidence="1">
    <location>
        <begin position="34"/>
        <end position="44"/>
    </location>
</feature>
<protein>
    <submittedName>
        <fullName evidence="3">Transcription elongation GreA/GreB family factor</fullName>
    </submittedName>
    <submittedName>
        <fullName evidence="4">Transcription elongation factor, GreA/GreB family</fullName>
    </submittedName>
</protein>
<proteinExistence type="predicted"/>
<dbReference type="InterPro" id="IPR023459">
    <property type="entry name" value="Tscrpt_elong_fac_GreA/B_fam"/>
</dbReference>
<dbReference type="EMBL" id="FOUP01000007">
    <property type="protein sequence ID" value="SFN89218.1"/>
    <property type="molecule type" value="Genomic_DNA"/>
</dbReference>
<keyword evidence="4" id="KW-0251">Elongation factor</keyword>
<feature type="region of interest" description="Disordered" evidence="1">
    <location>
        <begin position="24"/>
        <end position="51"/>
    </location>
</feature>
<evidence type="ECO:0000256" key="1">
    <source>
        <dbReference type="SAM" id="MobiDB-lite"/>
    </source>
</evidence>
<evidence type="ECO:0000313" key="3">
    <source>
        <dbReference type="EMBL" id="RKT88783.1"/>
    </source>
</evidence>
<dbReference type="Proteomes" id="UP000270697">
    <property type="component" value="Unassembled WGS sequence"/>
</dbReference>
<gene>
    <name evidence="3" type="ORF">ATL45_7222</name>
    <name evidence="4" type="ORF">SAMN05421805_107257</name>
</gene>
<dbReference type="InterPro" id="IPR001437">
    <property type="entry name" value="Tscrpt_elong_fac_GreA/B_C"/>
</dbReference>
<evidence type="ECO:0000313" key="5">
    <source>
        <dbReference type="Proteomes" id="UP000199398"/>
    </source>
</evidence>
<accession>A0A1I5CQI3</accession>
<dbReference type="InterPro" id="IPR036953">
    <property type="entry name" value="GreA/GreB_C_sf"/>
</dbReference>
<dbReference type="GO" id="GO:0003746">
    <property type="term" value="F:translation elongation factor activity"/>
    <property type="evidence" value="ECO:0007669"/>
    <property type="project" value="UniProtKB-KW"/>
</dbReference>
<dbReference type="RefSeq" id="WP_170210439.1">
    <property type="nucleotide sequence ID" value="NZ_FOUP01000007.1"/>
</dbReference>
<dbReference type="SUPFAM" id="SSF54534">
    <property type="entry name" value="FKBP-like"/>
    <property type="match status" value="1"/>
</dbReference>